<organism evidence="1">
    <name type="scientific">viral metagenome</name>
    <dbReference type="NCBI Taxonomy" id="1070528"/>
    <lineage>
        <taxon>unclassified sequences</taxon>
        <taxon>metagenomes</taxon>
        <taxon>organismal metagenomes</taxon>
    </lineage>
</organism>
<sequence>MATTINTKNFLKWTSIAIQIDNPNITKSDSIKKAIKELQKEKKMRNYIRVQSIQYQKDNPNITKKDSIKIAIADWKKI</sequence>
<proteinExistence type="predicted"/>
<dbReference type="EMBL" id="MN740684">
    <property type="protein sequence ID" value="QHU07332.1"/>
    <property type="molecule type" value="Genomic_DNA"/>
</dbReference>
<protein>
    <submittedName>
        <fullName evidence="1">Uncharacterized protein</fullName>
    </submittedName>
</protein>
<evidence type="ECO:0000313" key="1">
    <source>
        <dbReference type="EMBL" id="QHU07332.1"/>
    </source>
</evidence>
<dbReference type="AlphaFoldDB" id="A0A6C0JNM7"/>
<name>A0A6C0JNM7_9ZZZZ</name>
<accession>A0A6C0JNM7</accession>
<reference evidence="1" key="1">
    <citation type="journal article" date="2020" name="Nature">
        <title>Giant virus diversity and host interactions through global metagenomics.</title>
        <authorList>
            <person name="Schulz F."/>
            <person name="Roux S."/>
            <person name="Paez-Espino D."/>
            <person name="Jungbluth S."/>
            <person name="Walsh D.A."/>
            <person name="Denef V.J."/>
            <person name="McMahon K.D."/>
            <person name="Konstantinidis K.T."/>
            <person name="Eloe-Fadrosh E.A."/>
            <person name="Kyrpides N.C."/>
            <person name="Woyke T."/>
        </authorList>
    </citation>
    <scope>NUCLEOTIDE SEQUENCE</scope>
    <source>
        <strain evidence="1">GVMAG-S-1040241-154</strain>
    </source>
</reference>